<dbReference type="InterPro" id="IPR000868">
    <property type="entry name" value="Isochorismatase-like_dom"/>
</dbReference>
<dbReference type="CDD" id="cd00431">
    <property type="entry name" value="cysteine_hydrolases"/>
    <property type="match status" value="1"/>
</dbReference>
<feature type="domain" description="Isochorismatase-like" evidence="2">
    <location>
        <begin position="11"/>
        <end position="197"/>
    </location>
</feature>
<dbReference type="OrthoDB" id="9807387at2"/>
<dbReference type="SUPFAM" id="SSF52499">
    <property type="entry name" value="Isochorismatase-like hydrolases"/>
    <property type="match status" value="1"/>
</dbReference>
<dbReference type="Gene3D" id="3.40.50.850">
    <property type="entry name" value="Isochorismatase-like"/>
    <property type="match status" value="1"/>
</dbReference>
<dbReference type="PANTHER" id="PTHR43540:SF16">
    <property type="entry name" value="ISOCHORISMATASE-LIKE DOMAIN-CONTAINING PROTEIN"/>
    <property type="match status" value="1"/>
</dbReference>
<dbReference type="PANTHER" id="PTHR43540">
    <property type="entry name" value="PEROXYUREIDOACRYLATE/UREIDOACRYLATE AMIDOHYDROLASE-RELATED"/>
    <property type="match status" value="1"/>
</dbReference>
<evidence type="ECO:0000256" key="1">
    <source>
        <dbReference type="ARBA" id="ARBA00022801"/>
    </source>
</evidence>
<dbReference type="InterPro" id="IPR036380">
    <property type="entry name" value="Isochorismatase-like_sf"/>
</dbReference>
<dbReference type="EMBL" id="BJVC01000001">
    <property type="protein sequence ID" value="GEL01612.1"/>
    <property type="molecule type" value="Genomic_DNA"/>
</dbReference>
<dbReference type="AlphaFoldDB" id="A0A511BNH2"/>
<dbReference type="GO" id="GO:0016787">
    <property type="term" value="F:hydrolase activity"/>
    <property type="evidence" value="ECO:0007669"/>
    <property type="project" value="UniProtKB-KW"/>
</dbReference>
<evidence type="ECO:0000313" key="4">
    <source>
        <dbReference type="Proteomes" id="UP000321405"/>
    </source>
</evidence>
<name>A0A511BNH2_9PROT</name>
<proteinExistence type="predicted"/>
<gene>
    <name evidence="3" type="ORF">SSA02_07750</name>
</gene>
<dbReference type="RefSeq" id="WP_147092534.1">
    <property type="nucleotide sequence ID" value="NZ_BJVC01000001.1"/>
</dbReference>
<keyword evidence="1" id="KW-0378">Hydrolase</keyword>
<protein>
    <recommendedName>
        <fullName evidence="2">Isochorismatase-like domain-containing protein</fullName>
    </recommendedName>
</protein>
<organism evidence="3 4">
    <name type="scientific">Swaminathania salitolerans</name>
    <dbReference type="NCBI Taxonomy" id="182838"/>
    <lineage>
        <taxon>Bacteria</taxon>
        <taxon>Pseudomonadati</taxon>
        <taxon>Pseudomonadota</taxon>
        <taxon>Alphaproteobacteria</taxon>
        <taxon>Acetobacterales</taxon>
        <taxon>Acetobacteraceae</taxon>
        <taxon>Swaminathania</taxon>
    </lineage>
</organism>
<sequence length="203" mass="22431">MNEDRVAGQDTALVLIEFQNDFASAGGALHEGVRPEMERTGMLPRTIDLVAAARAKGVRIVWVPIVFAEGYPELRQDIYGVLANVVATRAFRRDGWGGQIIESLTPHDEDIVISGKRGLCGFASTNLDFVLRQNGIRRIALGGFLTDCCVESTMRTAYERGYDVVTLTDCVATLSRAQHEAAIQYSYPMFSHPMTAREFLETV</sequence>
<dbReference type="InterPro" id="IPR050272">
    <property type="entry name" value="Isochorismatase-like_hydrls"/>
</dbReference>
<accession>A0A511BNH2</accession>
<reference evidence="3 4" key="1">
    <citation type="submission" date="2019-07" db="EMBL/GenBank/DDBJ databases">
        <title>Whole genome shotgun sequence of Swaminathania salitolerans NBRC 104436.</title>
        <authorList>
            <person name="Hosoyama A."/>
            <person name="Uohara A."/>
            <person name="Ohji S."/>
            <person name="Ichikawa N."/>
        </authorList>
    </citation>
    <scope>NUCLEOTIDE SEQUENCE [LARGE SCALE GENOMIC DNA]</scope>
    <source>
        <strain evidence="3 4">NBRC 104436</strain>
    </source>
</reference>
<keyword evidence="4" id="KW-1185">Reference proteome</keyword>
<evidence type="ECO:0000313" key="3">
    <source>
        <dbReference type="EMBL" id="GEL01612.1"/>
    </source>
</evidence>
<evidence type="ECO:0000259" key="2">
    <source>
        <dbReference type="Pfam" id="PF00857"/>
    </source>
</evidence>
<dbReference type="Pfam" id="PF00857">
    <property type="entry name" value="Isochorismatase"/>
    <property type="match status" value="1"/>
</dbReference>
<comment type="caution">
    <text evidence="3">The sequence shown here is derived from an EMBL/GenBank/DDBJ whole genome shotgun (WGS) entry which is preliminary data.</text>
</comment>
<dbReference type="Proteomes" id="UP000321405">
    <property type="component" value="Unassembled WGS sequence"/>
</dbReference>